<dbReference type="AlphaFoldDB" id="A0A0V1CSN1"/>
<feature type="non-terminal residue" evidence="2">
    <location>
        <position position="124"/>
    </location>
</feature>
<protein>
    <submittedName>
        <fullName evidence="2">Uncharacterized protein</fullName>
    </submittedName>
</protein>
<gene>
    <name evidence="2" type="ORF">T03_3903</name>
</gene>
<feature type="transmembrane region" description="Helical" evidence="1">
    <location>
        <begin position="24"/>
        <end position="43"/>
    </location>
</feature>
<keyword evidence="1" id="KW-0472">Membrane</keyword>
<dbReference type="EMBL" id="JYDI01000107">
    <property type="protein sequence ID" value="KRY52297.1"/>
    <property type="molecule type" value="Genomic_DNA"/>
</dbReference>
<evidence type="ECO:0000256" key="1">
    <source>
        <dbReference type="SAM" id="Phobius"/>
    </source>
</evidence>
<organism evidence="2 3">
    <name type="scientific">Trichinella britovi</name>
    <name type="common">Parasitic roundworm</name>
    <dbReference type="NCBI Taxonomy" id="45882"/>
    <lineage>
        <taxon>Eukaryota</taxon>
        <taxon>Metazoa</taxon>
        <taxon>Ecdysozoa</taxon>
        <taxon>Nematoda</taxon>
        <taxon>Enoplea</taxon>
        <taxon>Dorylaimia</taxon>
        <taxon>Trichinellida</taxon>
        <taxon>Trichinellidae</taxon>
        <taxon>Trichinella</taxon>
    </lineage>
</organism>
<evidence type="ECO:0000313" key="2">
    <source>
        <dbReference type="EMBL" id="KRY52297.1"/>
    </source>
</evidence>
<proteinExistence type="predicted"/>
<accession>A0A0V1CSN1</accession>
<evidence type="ECO:0000313" key="3">
    <source>
        <dbReference type="Proteomes" id="UP000054653"/>
    </source>
</evidence>
<keyword evidence="1" id="KW-1133">Transmembrane helix</keyword>
<sequence length="124" mass="15242">LERVWFDYCSVHVSTVISHLSQQFCFLIFFIVTQWVVSVQWNYFYKLEYLSLMVVQEWITSSTSRSFILLRLFRCLHPERQMLYDQQERRCPIRNHVDKYVITKHYYQLMPLSLATYSKKTRKL</sequence>
<reference evidence="2 3" key="1">
    <citation type="submission" date="2015-01" db="EMBL/GenBank/DDBJ databases">
        <title>Evolution of Trichinella species and genotypes.</title>
        <authorList>
            <person name="Korhonen P.K."/>
            <person name="Edoardo P."/>
            <person name="Giuseppe L.R."/>
            <person name="Gasser R.B."/>
        </authorList>
    </citation>
    <scope>NUCLEOTIDE SEQUENCE [LARGE SCALE GENOMIC DNA]</scope>
    <source>
        <strain evidence="2">ISS120</strain>
    </source>
</reference>
<name>A0A0V1CSN1_TRIBR</name>
<keyword evidence="1" id="KW-0812">Transmembrane</keyword>
<keyword evidence="3" id="KW-1185">Reference proteome</keyword>
<comment type="caution">
    <text evidence="2">The sequence shown here is derived from an EMBL/GenBank/DDBJ whole genome shotgun (WGS) entry which is preliminary data.</text>
</comment>
<dbReference type="Proteomes" id="UP000054653">
    <property type="component" value="Unassembled WGS sequence"/>
</dbReference>
<feature type="non-terminal residue" evidence="2">
    <location>
        <position position="1"/>
    </location>
</feature>